<sequence>MGSSQDRIREQVIVDRSKPEDAEEILKVIEEGWVASMVDEKRGADREAVEHLFKQAREIGLLKNFKKDIETEKGSKFLVAKKNNLVVGILQWEETPESNTVISFFVKPEARGAGIPLLHGARRTMNPEKNVTLQVAASKEDLHTFYKGLKFEFTGKDTYFEWETPKGKYSLHQLEMARKLR</sequence>
<organism evidence="2 3">
    <name type="scientific">Candidatus Kaiserbacteria bacterium RIFCSPHIGHO2_01_FULL_54_36</name>
    <dbReference type="NCBI Taxonomy" id="1798482"/>
    <lineage>
        <taxon>Bacteria</taxon>
        <taxon>Candidatus Kaiseribacteriota</taxon>
    </lineage>
</organism>
<name>A0A1F6CLW1_9BACT</name>
<dbReference type="InterPro" id="IPR016181">
    <property type="entry name" value="Acyl_CoA_acyltransferase"/>
</dbReference>
<dbReference type="Proteomes" id="UP000178370">
    <property type="component" value="Unassembled WGS sequence"/>
</dbReference>
<dbReference type="PROSITE" id="PS51186">
    <property type="entry name" value="GNAT"/>
    <property type="match status" value="1"/>
</dbReference>
<dbReference type="AlphaFoldDB" id="A0A1F6CLW1"/>
<gene>
    <name evidence="2" type="ORF">A2763_04630</name>
</gene>
<dbReference type="SUPFAM" id="SSF55729">
    <property type="entry name" value="Acyl-CoA N-acyltransferases (Nat)"/>
    <property type="match status" value="1"/>
</dbReference>
<protein>
    <recommendedName>
        <fullName evidence="1">N-acetyltransferase domain-containing protein</fullName>
    </recommendedName>
</protein>
<proteinExistence type="predicted"/>
<accession>A0A1F6CLW1</accession>
<dbReference type="Pfam" id="PF13673">
    <property type="entry name" value="Acetyltransf_10"/>
    <property type="match status" value="1"/>
</dbReference>
<evidence type="ECO:0000259" key="1">
    <source>
        <dbReference type="PROSITE" id="PS51186"/>
    </source>
</evidence>
<dbReference type="EMBL" id="MFKV01000016">
    <property type="protein sequence ID" value="OGG50234.1"/>
    <property type="molecule type" value="Genomic_DNA"/>
</dbReference>
<dbReference type="Gene3D" id="3.40.630.30">
    <property type="match status" value="1"/>
</dbReference>
<feature type="domain" description="N-acetyltransferase" evidence="1">
    <location>
        <begin position="36"/>
        <end position="181"/>
    </location>
</feature>
<dbReference type="GO" id="GO:0016747">
    <property type="term" value="F:acyltransferase activity, transferring groups other than amino-acyl groups"/>
    <property type="evidence" value="ECO:0007669"/>
    <property type="project" value="InterPro"/>
</dbReference>
<evidence type="ECO:0000313" key="3">
    <source>
        <dbReference type="Proteomes" id="UP000178370"/>
    </source>
</evidence>
<evidence type="ECO:0000313" key="2">
    <source>
        <dbReference type="EMBL" id="OGG50234.1"/>
    </source>
</evidence>
<comment type="caution">
    <text evidence="2">The sequence shown here is derived from an EMBL/GenBank/DDBJ whole genome shotgun (WGS) entry which is preliminary data.</text>
</comment>
<reference evidence="2 3" key="1">
    <citation type="journal article" date="2016" name="Nat. Commun.">
        <title>Thousands of microbial genomes shed light on interconnected biogeochemical processes in an aquifer system.</title>
        <authorList>
            <person name="Anantharaman K."/>
            <person name="Brown C.T."/>
            <person name="Hug L.A."/>
            <person name="Sharon I."/>
            <person name="Castelle C.J."/>
            <person name="Probst A.J."/>
            <person name="Thomas B.C."/>
            <person name="Singh A."/>
            <person name="Wilkins M.J."/>
            <person name="Karaoz U."/>
            <person name="Brodie E.L."/>
            <person name="Williams K.H."/>
            <person name="Hubbard S.S."/>
            <person name="Banfield J.F."/>
        </authorList>
    </citation>
    <scope>NUCLEOTIDE SEQUENCE [LARGE SCALE GENOMIC DNA]</scope>
</reference>
<dbReference type="InterPro" id="IPR000182">
    <property type="entry name" value="GNAT_dom"/>
</dbReference>
<dbReference type="STRING" id="1798482.A2763_04630"/>